<name>A0A3M7R885_BRAPC</name>
<dbReference type="EMBL" id="REGN01003996">
    <property type="protein sequence ID" value="RNA19679.1"/>
    <property type="molecule type" value="Genomic_DNA"/>
</dbReference>
<protein>
    <submittedName>
        <fullName evidence="1">Uncharacterized protein</fullName>
    </submittedName>
</protein>
<organism evidence="1 2">
    <name type="scientific">Brachionus plicatilis</name>
    <name type="common">Marine rotifer</name>
    <name type="synonym">Brachionus muelleri</name>
    <dbReference type="NCBI Taxonomy" id="10195"/>
    <lineage>
        <taxon>Eukaryota</taxon>
        <taxon>Metazoa</taxon>
        <taxon>Spiralia</taxon>
        <taxon>Gnathifera</taxon>
        <taxon>Rotifera</taxon>
        <taxon>Eurotatoria</taxon>
        <taxon>Monogononta</taxon>
        <taxon>Pseudotrocha</taxon>
        <taxon>Ploima</taxon>
        <taxon>Brachionidae</taxon>
        <taxon>Brachionus</taxon>
    </lineage>
</organism>
<sequence length="70" mass="8396">MNKWLLKVLSKMNPNFCRKIVSMRLIEKLADSKFNKAFVSYFWQNENGKKEFTEIPHQNSRKSIKPYRGT</sequence>
<reference evidence="1 2" key="1">
    <citation type="journal article" date="2018" name="Sci. Rep.">
        <title>Genomic signatures of local adaptation to the degree of environmental predictability in rotifers.</title>
        <authorList>
            <person name="Franch-Gras L."/>
            <person name="Hahn C."/>
            <person name="Garcia-Roger E.M."/>
            <person name="Carmona M.J."/>
            <person name="Serra M."/>
            <person name="Gomez A."/>
        </authorList>
    </citation>
    <scope>NUCLEOTIDE SEQUENCE [LARGE SCALE GENOMIC DNA]</scope>
    <source>
        <strain evidence="1">HYR1</strain>
    </source>
</reference>
<dbReference type="Proteomes" id="UP000276133">
    <property type="component" value="Unassembled WGS sequence"/>
</dbReference>
<keyword evidence="2" id="KW-1185">Reference proteome</keyword>
<accession>A0A3M7R885</accession>
<comment type="caution">
    <text evidence="1">The sequence shown here is derived from an EMBL/GenBank/DDBJ whole genome shotgun (WGS) entry which is preliminary data.</text>
</comment>
<proteinExistence type="predicted"/>
<gene>
    <name evidence="1" type="ORF">BpHYR1_049518</name>
</gene>
<evidence type="ECO:0000313" key="2">
    <source>
        <dbReference type="Proteomes" id="UP000276133"/>
    </source>
</evidence>
<evidence type="ECO:0000313" key="1">
    <source>
        <dbReference type="EMBL" id="RNA19679.1"/>
    </source>
</evidence>
<dbReference type="AlphaFoldDB" id="A0A3M7R885"/>